<keyword evidence="6" id="KW-0408">Iron</keyword>
<dbReference type="Gene3D" id="2.102.10.10">
    <property type="entry name" value="Rieske [2Fe-2S] iron-sulphur domain"/>
    <property type="match status" value="1"/>
</dbReference>
<keyword evidence="11" id="KW-1185">Reference proteome</keyword>
<dbReference type="Pfam" id="PF00848">
    <property type="entry name" value="Ring_hydroxyl_A"/>
    <property type="match status" value="1"/>
</dbReference>
<accession>A0A1G9RP66</accession>
<protein>
    <submittedName>
        <fullName evidence="10">Phenylpropionate dioxygenase alpha subunit</fullName>
    </submittedName>
</protein>
<keyword evidence="4 10" id="KW-0223">Dioxygenase</keyword>
<dbReference type="SUPFAM" id="SSF55961">
    <property type="entry name" value="Bet v1-like"/>
    <property type="match status" value="1"/>
</dbReference>
<dbReference type="InterPro" id="IPR036922">
    <property type="entry name" value="Rieske_2Fe-2S_sf"/>
</dbReference>
<proteinExistence type="inferred from homology"/>
<keyword evidence="8" id="KW-0520">NAD</keyword>
<dbReference type="SUPFAM" id="SSF50022">
    <property type="entry name" value="ISP domain"/>
    <property type="match status" value="1"/>
</dbReference>
<dbReference type="PROSITE" id="PS51296">
    <property type="entry name" value="RIESKE"/>
    <property type="match status" value="1"/>
</dbReference>
<dbReference type="InterPro" id="IPR015879">
    <property type="entry name" value="Ring_hydroxy_dOase_asu_C_dom"/>
</dbReference>
<evidence type="ECO:0000256" key="5">
    <source>
        <dbReference type="ARBA" id="ARBA00023002"/>
    </source>
</evidence>
<keyword evidence="2" id="KW-0001">2Fe-2S</keyword>
<dbReference type="InterPro" id="IPR001663">
    <property type="entry name" value="Rng_hydr_dOase-A"/>
</dbReference>
<dbReference type="GO" id="GO:0005506">
    <property type="term" value="F:iron ion binding"/>
    <property type="evidence" value="ECO:0007669"/>
    <property type="project" value="InterPro"/>
</dbReference>
<dbReference type="PRINTS" id="PR00090">
    <property type="entry name" value="RNGDIOXGNASE"/>
</dbReference>
<sequence length="432" mass="48788">MNNLSMESAIDMDKLLSSNASRMSRRIYSDEAVYRLEQDRIFKHNWLYLAHESQLKNSGDFMLAYMGEVPVIVARGEDGKIHASVNSCSHRGVPVCSADKGNARSFVCPYHGWTYASDGRLLLVPQDRKKNCINKESLGLKQVPRIESVFGLIFGCFDPEVESLESHLGDMRYYLEAMFDRFPSGIEVVGAAQKWRLSSNWKLPVETLLGDVAHGQFLHGSFLSAKDMKNAEDTGLNVVPKAGHGSIMRLLPPDTPIEHMTWGMEAVLSDSVPEELKEYLLNTQRESMKRLDAVQGRIKASTLGVYPNFSAFGYHSSIRVSHPRGPGETEYWTWWFVPADASDAVREMLRPNYNFYFGPGGALEQEDVYSWQQQFIGASIPGMEDTPLVCELGLGEETSHPEMPGQVGDCYNEHYVRQFYLRWKEDMKKGGE</sequence>
<dbReference type="CDD" id="cd03469">
    <property type="entry name" value="Rieske_RO_Alpha_N"/>
    <property type="match status" value="1"/>
</dbReference>
<evidence type="ECO:0000259" key="9">
    <source>
        <dbReference type="PROSITE" id="PS51296"/>
    </source>
</evidence>
<dbReference type="PANTHER" id="PTHR43756">
    <property type="entry name" value="CHOLINE MONOOXYGENASE, CHLOROPLASTIC"/>
    <property type="match status" value="1"/>
</dbReference>
<keyword evidence="7" id="KW-0411">Iron-sulfur</keyword>
<dbReference type="InterPro" id="IPR015881">
    <property type="entry name" value="ARHD_Rieske_2Fe_2S"/>
</dbReference>
<dbReference type="EMBL" id="FNHP01000003">
    <property type="protein sequence ID" value="SDM24747.1"/>
    <property type="molecule type" value="Genomic_DNA"/>
</dbReference>
<dbReference type="PROSITE" id="PS00570">
    <property type="entry name" value="RING_HYDROXYL_ALPHA"/>
    <property type="match status" value="1"/>
</dbReference>
<gene>
    <name evidence="10" type="ORF">SAMN05428957_103388</name>
</gene>
<reference evidence="11" key="1">
    <citation type="submission" date="2016-10" db="EMBL/GenBank/DDBJ databases">
        <authorList>
            <person name="Varghese N."/>
            <person name="Submissions S."/>
        </authorList>
    </citation>
    <scope>NUCLEOTIDE SEQUENCE [LARGE SCALE GENOMIC DNA]</scope>
    <source>
        <strain evidence="11">EPL6</strain>
    </source>
</reference>
<evidence type="ECO:0000256" key="3">
    <source>
        <dbReference type="ARBA" id="ARBA00022723"/>
    </source>
</evidence>
<dbReference type="GO" id="GO:0051213">
    <property type="term" value="F:dioxygenase activity"/>
    <property type="evidence" value="ECO:0007669"/>
    <property type="project" value="UniProtKB-KW"/>
</dbReference>
<evidence type="ECO:0000256" key="1">
    <source>
        <dbReference type="ARBA" id="ARBA00008751"/>
    </source>
</evidence>
<dbReference type="RefSeq" id="WP_091568443.1">
    <property type="nucleotide sequence ID" value="NZ_FNHP01000003.1"/>
</dbReference>
<evidence type="ECO:0000256" key="4">
    <source>
        <dbReference type="ARBA" id="ARBA00022964"/>
    </source>
</evidence>
<dbReference type="Proteomes" id="UP000198552">
    <property type="component" value="Unassembled WGS sequence"/>
</dbReference>
<evidence type="ECO:0000256" key="7">
    <source>
        <dbReference type="ARBA" id="ARBA00023014"/>
    </source>
</evidence>
<dbReference type="GO" id="GO:0051537">
    <property type="term" value="F:2 iron, 2 sulfur cluster binding"/>
    <property type="evidence" value="ECO:0007669"/>
    <property type="project" value="UniProtKB-KW"/>
</dbReference>
<dbReference type="PANTHER" id="PTHR43756:SF1">
    <property type="entry name" value="3-PHENYLPROPIONATE_CINNAMIC ACID DIOXYGENASE SUBUNIT ALPHA"/>
    <property type="match status" value="1"/>
</dbReference>
<evidence type="ECO:0000256" key="8">
    <source>
        <dbReference type="ARBA" id="ARBA00023027"/>
    </source>
</evidence>
<dbReference type="OrthoDB" id="9790995at2"/>
<dbReference type="Gene3D" id="3.90.380.10">
    <property type="entry name" value="Naphthalene 1,2-dioxygenase Alpha Subunit, Chain A, domain 1"/>
    <property type="match status" value="1"/>
</dbReference>
<evidence type="ECO:0000313" key="11">
    <source>
        <dbReference type="Proteomes" id="UP000198552"/>
    </source>
</evidence>
<dbReference type="AlphaFoldDB" id="A0A1G9RP66"/>
<evidence type="ECO:0000256" key="6">
    <source>
        <dbReference type="ARBA" id="ARBA00023004"/>
    </source>
</evidence>
<comment type="similarity">
    <text evidence="1">Belongs to the bacterial ring-hydroxylating dioxygenase alpha subunit family.</text>
</comment>
<keyword evidence="5" id="KW-0560">Oxidoreductase</keyword>
<dbReference type="STRING" id="1527607.SAMN05428957_103388"/>
<keyword evidence="3" id="KW-0479">Metal-binding</keyword>
<evidence type="ECO:0000256" key="2">
    <source>
        <dbReference type="ARBA" id="ARBA00022714"/>
    </source>
</evidence>
<name>A0A1G9RP66_9BURK</name>
<organism evidence="10 11">
    <name type="scientific">Oryzisolibacter propanilivorax</name>
    <dbReference type="NCBI Taxonomy" id="1527607"/>
    <lineage>
        <taxon>Bacteria</taxon>
        <taxon>Pseudomonadati</taxon>
        <taxon>Pseudomonadota</taxon>
        <taxon>Betaproteobacteria</taxon>
        <taxon>Burkholderiales</taxon>
        <taxon>Comamonadaceae</taxon>
        <taxon>Oryzisolibacter</taxon>
    </lineage>
</organism>
<evidence type="ECO:0000313" key="10">
    <source>
        <dbReference type="EMBL" id="SDM24747.1"/>
    </source>
</evidence>
<dbReference type="InterPro" id="IPR017941">
    <property type="entry name" value="Rieske_2Fe-2S"/>
</dbReference>
<feature type="domain" description="Rieske" evidence="9">
    <location>
        <begin position="47"/>
        <end position="128"/>
    </location>
</feature>
<dbReference type="Pfam" id="PF00355">
    <property type="entry name" value="Rieske"/>
    <property type="match status" value="1"/>
</dbReference>